<evidence type="ECO:0000313" key="1">
    <source>
        <dbReference type="EMBL" id="KAF2462842.1"/>
    </source>
</evidence>
<reference evidence="1" key="1">
    <citation type="journal article" date="2020" name="Stud. Mycol.">
        <title>101 Dothideomycetes genomes: a test case for predicting lifestyles and emergence of pathogens.</title>
        <authorList>
            <person name="Haridas S."/>
            <person name="Albert R."/>
            <person name="Binder M."/>
            <person name="Bloem J."/>
            <person name="Labutti K."/>
            <person name="Salamov A."/>
            <person name="Andreopoulos B."/>
            <person name="Baker S."/>
            <person name="Barry K."/>
            <person name="Bills G."/>
            <person name="Bluhm B."/>
            <person name="Cannon C."/>
            <person name="Castanera R."/>
            <person name="Culley D."/>
            <person name="Daum C."/>
            <person name="Ezra D."/>
            <person name="Gonzalez J."/>
            <person name="Henrissat B."/>
            <person name="Kuo A."/>
            <person name="Liang C."/>
            <person name="Lipzen A."/>
            <person name="Lutzoni F."/>
            <person name="Magnuson J."/>
            <person name="Mondo S."/>
            <person name="Nolan M."/>
            <person name="Ohm R."/>
            <person name="Pangilinan J."/>
            <person name="Park H.-J."/>
            <person name="Ramirez L."/>
            <person name="Alfaro M."/>
            <person name="Sun H."/>
            <person name="Tritt A."/>
            <person name="Yoshinaga Y."/>
            <person name="Zwiers L.-H."/>
            <person name="Turgeon B."/>
            <person name="Goodwin S."/>
            <person name="Spatafora J."/>
            <person name="Crous P."/>
            <person name="Grigoriev I."/>
        </authorList>
    </citation>
    <scope>NUCLEOTIDE SEQUENCE</scope>
    <source>
        <strain evidence="1">ATCC 200398</strain>
    </source>
</reference>
<organism evidence="1 2">
    <name type="scientific">Lindgomyces ingoldianus</name>
    <dbReference type="NCBI Taxonomy" id="673940"/>
    <lineage>
        <taxon>Eukaryota</taxon>
        <taxon>Fungi</taxon>
        <taxon>Dikarya</taxon>
        <taxon>Ascomycota</taxon>
        <taxon>Pezizomycotina</taxon>
        <taxon>Dothideomycetes</taxon>
        <taxon>Pleosporomycetidae</taxon>
        <taxon>Pleosporales</taxon>
        <taxon>Lindgomycetaceae</taxon>
        <taxon>Lindgomyces</taxon>
    </lineage>
</organism>
<name>A0ACB6Q7M1_9PLEO</name>
<protein>
    <submittedName>
        <fullName evidence="1">Uncharacterized protein</fullName>
    </submittedName>
</protein>
<proteinExistence type="predicted"/>
<keyword evidence="2" id="KW-1185">Reference proteome</keyword>
<gene>
    <name evidence="1" type="ORF">BDR25DRAFT_363500</name>
</gene>
<evidence type="ECO:0000313" key="2">
    <source>
        <dbReference type="Proteomes" id="UP000799755"/>
    </source>
</evidence>
<comment type="caution">
    <text evidence="1">The sequence shown here is derived from an EMBL/GenBank/DDBJ whole genome shotgun (WGS) entry which is preliminary data.</text>
</comment>
<accession>A0ACB6Q7M1</accession>
<sequence>MGITNPGPELLEDNKNDALLRHPHPDSARNEDHEEQTNTKRDEVSLASLVQFFVLNTCVKVAVSLHLRDRLDFILIGREAISGASSGLIFVRCRVNVRFSITRMASSVLGLHLLGSRGPNHLVLGRAVHAISGSCELCPVNNNWKRLRLTPKLTCVAKTKFILTLLVTVLGAVNEYEQWISGGLIGKRSSFSEETLNLSAVELIRLIWVGGLLSSIIALILGLSDIFLPNVSATPPHQVQIPKFLSRPSSFPTRENPSDSFRSVHTTIPNTKKLLWSPEETDFRVLMFNLEQSSLPLSFLGSLSFSVFLRRLSEFKCTPPNAANSGSRSTSFPHPKFKQPGMLVKYQSTLPTSHATTPSVLSLSGPLERPPSWLKTELIHWLEKVADENTGGVLFHCDNPDRNYEQEDKSIFSRRKKLPGLWSSNSVASWLISSTCAGRKLAQHKRDIRGRILPTLILNPASSGRNTSYIAFIMSRISVKKL</sequence>
<dbReference type="EMBL" id="MU003561">
    <property type="protein sequence ID" value="KAF2462842.1"/>
    <property type="molecule type" value="Genomic_DNA"/>
</dbReference>
<dbReference type="Proteomes" id="UP000799755">
    <property type="component" value="Unassembled WGS sequence"/>
</dbReference>